<evidence type="ECO:0000256" key="4">
    <source>
        <dbReference type="ARBA" id="ARBA00022777"/>
    </source>
</evidence>
<evidence type="ECO:0000256" key="3">
    <source>
        <dbReference type="ARBA" id="ARBA00022741"/>
    </source>
</evidence>
<protein>
    <submittedName>
        <fullName evidence="9">Four-carbon acid sugar kinase family protein</fullName>
    </submittedName>
</protein>
<dbReference type="Pfam" id="PF07005">
    <property type="entry name" value="SBD_N"/>
    <property type="match status" value="1"/>
</dbReference>
<keyword evidence="10" id="KW-1185">Reference proteome</keyword>
<evidence type="ECO:0000256" key="5">
    <source>
        <dbReference type="ARBA" id="ARBA00022840"/>
    </source>
</evidence>
<proteinExistence type="inferred from homology"/>
<keyword evidence="2" id="KW-0808">Transferase</keyword>
<reference evidence="9" key="1">
    <citation type="submission" date="2020-03" db="EMBL/GenBank/DDBJ databases">
        <title>Ferranicluibacter endophyticum gen. nov., sp. nov., a new genus isolated from Rubus ulmifolius Schott. stem.</title>
        <authorList>
            <person name="Roca-Couso R."/>
            <person name="Flores-Felix J.D."/>
            <person name="Igual J.M."/>
            <person name="Rivas R."/>
        </authorList>
    </citation>
    <scope>NUCLEOTIDE SEQUENCE</scope>
    <source>
        <strain evidence="9">CRRU44</strain>
    </source>
</reference>
<evidence type="ECO:0000256" key="2">
    <source>
        <dbReference type="ARBA" id="ARBA00022679"/>
    </source>
</evidence>
<dbReference type="Gene3D" id="3.40.980.20">
    <property type="entry name" value="Four-carbon acid sugar kinase, nucleotide binding domain"/>
    <property type="match status" value="1"/>
</dbReference>
<name>A0AA43ZBK7_9HYPH</name>
<dbReference type="GO" id="GO:0016301">
    <property type="term" value="F:kinase activity"/>
    <property type="evidence" value="ECO:0007669"/>
    <property type="project" value="UniProtKB-KW"/>
</dbReference>
<sequence length="450" mass="47530">MPDMAAPLLLSYYGDDFTGSTDVMEALASHGVETVLFLRIPDDALLQRFAHCRAIGLAGTSRSETPAWMDEHLTPIFQWLKAREATVCHYKVCSTFDSAPAVGNIGRAIEIGLDVFGQGLAPLVVGAPQLKRYTAFGHLFAGYQGDVYRIDRHPVMSRHPVTPMNEADLTQHLGHQTELPVALADLTMLTDAQIDARAATLAGKGILMLDVDGPETQKAAGAQLLRLANHGSRFMAGSSGVEYALLQAWRSAGLVEGARDFPSPGKADRIAVVSGSVSPTTERQIRQATGADGFDGVALDPLALLGEDGESVIDRAIREAQTSLAAGRSVILHTALGPQADRGGEIDRVVGSRHRLGQMLGRILLQLIEREALGRAVIAGGDTSSHALGALKVDALTTLLPLPETPGSPLCTAHGLHAPTNGLQIALKGGQVGRDGYFAQIRDGRATSAG</sequence>
<keyword evidence="4 9" id="KW-0418">Kinase</keyword>
<dbReference type="AlphaFoldDB" id="A0AA43ZBK7"/>
<dbReference type="Gene3D" id="3.40.50.10840">
    <property type="entry name" value="Putative sugar-binding, N-terminal domain"/>
    <property type="match status" value="1"/>
</dbReference>
<evidence type="ECO:0000259" key="7">
    <source>
        <dbReference type="Pfam" id="PF07005"/>
    </source>
</evidence>
<dbReference type="InterPro" id="IPR010737">
    <property type="entry name" value="4-carb_acid_sugar_kinase_N"/>
</dbReference>
<feature type="domain" description="Four-carbon acid sugar kinase nucleotide binding" evidence="8">
    <location>
        <begin position="271"/>
        <end position="438"/>
    </location>
</feature>
<dbReference type="SUPFAM" id="SSF142764">
    <property type="entry name" value="YgbK-like"/>
    <property type="match status" value="1"/>
</dbReference>
<evidence type="ECO:0000256" key="6">
    <source>
        <dbReference type="ARBA" id="ARBA00023277"/>
    </source>
</evidence>
<dbReference type="Pfam" id="PF17042">
    <property type="entry name" value="NBD_C"/>
    <property type="match status" value="1"/>
</dbReference>
<comment type="similarity">
    <text evidence="1">Belongs to the four-carbon acid sugar kinase family.</text>
</comment>
<keyword evidence="5" id="KW-0067">ATP-binding</keyword>
<organism evidence="9 10">
    <name type="scientific">Ferranicluibacter rubi</name>
    <dbReference type="NCBI Taxonomy" id="2715133"/>
    <lineage>
        <taxon>Bacteria</taxon>
        <taxon>Pseudomonadati</taxon>
        <taxon>Pseudomonadota</taxon>
        <taxon>Alphaproteobacteria</taxon>
        <taxon>Hyphomicrobiales</taxon>
        <taxon>Rhizobiaceae</taxon>
        <taxon>Ferranicluibacter</taxon>
    </lineage>
</organism>
<dbReference type="InterPro" id="IPR042213">
    <property type="entry name" value="NBD_C_sf"/>
</dbReference>
<dbReference type="GO" id="GO:0005524">
    <property type="term" value="F:ATP binding"/>
    <property type="evidence" value="ECO:0007669"/>
    <property type="project" value="UniProtKB-KW"/>
</dbReference>
<dbReference type="EMBL" id="JAANCM010000001">
    <property type="protein sequence ID" value="NHT74564.1"/>
    <property type="molecule type" value="Genomic_DNA"/>
</dbReference>
<comment type="caution">
    <text evidence="9">The sequence shown here is derived from an EMBL/GenBank/DDBJ whole genome shotgun (WGS) entry which is preliminary data.</text>
</comment>
<dbReference type="RefSeq" id="WP_167126438.1">
    <property type="nucleotide sequence ID" value="NZ_JAANCM010000001.1"/>
</dbReference>
<dbReference type="InterPro" id="IPR037051">
    <property type="entry name" value="4-carb_acid_sugar_kinase_N_sf"/>
</dbReference>
<keyword evidence="3" id="KW-0547">Nucleotide-binding</keyword>
<evidence type="ECO:0000259" key="8">
    <source>
        <dbReference type="Pfam" id="PF17042"/>
    </source>
</evidence>
<dbReference type="InterPro" id="IPR031475">
    <property type="entry name" value="NBD_C"/>
</dbReference>
<dbReference type="Proteomes" id="UP001155840">
    <property type="component" value="Unassembled WGS sequence"/>
</dbReference>
<evidence type="ECO:0000313" key="10">
    <source>
        <dbReference type="Proteomes" id="UP001155840"/>
    </source>
</evidence>
<evidence type="ECO:0000313" key="9">
    <source>
        <dbReference type="EMBL" id="NHT74564.1"/>
    </source>
</evidence>
<evidence type="ECO:0000256" key="1">
    <source>
        <dbReference type="ARBA" id="ARBA00005715"/>
    </source>
</evidence>
<gene>
    <name evidence="9" type="ORF">G8E10_02215</name>
</gene>
<accession>A0AA43ZBK7</accession>
<feature type="domain" description="Four-carbon acid sugar kinase N-terminal" evidence="7">
    <location>
        <begin position="11"/>
        <end position="245"/>
    </location>
</feature>
<keyword evidence="6" id="KW-0119">Carbohydrate metabolism</keyword>